<reference evidence="2 3" key="1">
    <citation type="submission" date="2023-05" db="EMBL/GenBank/DDBJ databases">
        <title>Streptantibioticus silvisoli sp. nov., acidotolerant actinomycetes 1 from pine litter.</title>
        <authorList>
            <person name="Swiecimska M."/>
            <person name="Golinska P."/>
            <person name="Sangal V."/>
            <person name="Wachnowicz B."/>
            <person name="Goodfellow M."/>
        </authorList>
    </citation>
    <scope>NUCLEOTIDE SEQUENCE</scope>
    <source>
        <strain evidence="2">SL13</strain>
        <strain evidence="1 3">SL54</strain>
    </source>
</reference>
<dbReference type="EMBL" id="JABXJJ020000062">
    <property type="protein sequence ID" value="MDI5974154.1"/>
    <property type="molecule type" value="Genomic_DNA"/>
</dbReference>
<proteinExistence type="predicted"/>
<name>A0AA90H5Y0_9ACTN</name>
<protein>
    <submittedName>
        <fullName evidence="2">Uncharacterized protein</fullName>
    </submittedName>
</protein>
<comment type="caution">
    <text evidence="2">The sequence shown here is derived from an EMBL/GenBank/DDBJ whole genome shotgun (WGS) entry which is preliminary data.</text>
</comment>
<evidence type="ECO:0000313" key="1">
    <source>
        <dbReference type="EMBL" id="MDI5964120.1"/>
    </source>
</evidence>
<gene>
    <name evidence="1" type="ORF">POF43_015580</name>
    <name evidence="2" type="ORF">POF50_033235</name>
</gene>
<organism evidence="2">
    <name type="scientific">Streptantibioticus silvisoli</name>
    <dbReference type="NCBI Taxonomy" id="2705255"/>
    <lineage>
        <taxon>Bacteria</taxon>
        <taxon>Bacillati</taxon>
        <taxon>Actinomycetota</taxon>
        <taxon>Actinomycetes</taxon>
        <taxon>Kitasatosporales</taxon>
        <taxon>Streptomycetaceae</taxon>
        <taxon>Streptantibioticus</taxon>
    </lineage>
</organism>
<sequence>MQGSLFARDAWSASSHQGFVRRCVSVLDDIVARRCELAAVLHPLGFLCLPLVREPGWGVCIHVWTSRFPARRPTTSGIHAHSWDLESFVLYGVLGNAVFDVAPAGTAGTYQLLEVVSRSDGDEILPTGRRVSCTEVSRDLISSGEVYRLPTGVLHETFLGADPEAATLVLAQTQDLPDRVLGPVDLCAHVVTRQRCTADDTRAVARMVRDRLVDGGGVVR</sequence>
<dbReference type="AlphaFoldDB" id="A0AA90H5Y0"/>
<keyword evidence="3" id="KW-1185">Reference proteome</keyword>
<dbReference type="Proteomes" id="UP001156398">
    <property type="component" value="Unassembled WGS sequence"/>
</dbReference>
<dbReference type="EMBL" id="JAAGKO020000020">
    <property type="protein sequence ID" value="MDI5964120.1"/>
    <property type="molecule type" value="Genomic_DNA"/>
</dbReference>
<evidence type="ECO:0000313" key="2">
    <source>
        <dbReference type="EMBL" id="MDI5974154.1"/>
    </source>
</evidence>
<evidence type="ECO:0000313" key="3">
    <source>
        <dbReference type="Proteomes" id="UP001156398"/>
    </source>
</evidence>
<dbReference type="RefSeq" id="WP_271315279.1">
    <property type="nucleotide sequence ID" value="NZ_JAAGKO020000020.1"/>
</dbReference>
<accession>A0AA90H5Y0</accession>